<reference evidence="1" key="2">
    <citation type="journal article" date="2015" name="Data Brief">
        <title>Shoot transcriptome of the giant reed, Arundo donax.</title>
        <authorList>
            <person name="Barrero R.A."/>
            <person name="Guerrero F.D."/>
            <person name="Moolhuijzen P."/>
            <person name="Goolsby J.A."/>
            <person name="Tidwell J."/>
            <person name="Bellgard S.E."/>
            <person name="Bellgard M.I."/>
        </authorList>
    </citation>
    <scope>NUCLEOTIDE SEQUENCE</scope>
    <source>
        <tissue evidence="1">Shoot tissue taken approximately 20 cm above the soil surface</tissue>
    </source>
</reference>
<reference evidence="1" key="1">
    <citation type="submission" date="2014-09" db="EMBL/GenBank/DDBJ databases">
        <authorList>
            <person name="Magalhaes I.L.F."/>
            <person name="Oliveira U."/>
            <person name="Santos F.R."/>
            <person name="Vidigal T.H.D.A."/>
            <person name="Brescovit A.D."/>
            <person name="Santos A.J."/>
        </authorList>
    </citation>
    <scope>NUCLEOTIDE SEQUENCE</scope>
    <source>
        <tissue evidence="1">Shoot tissue taken approximately 20 cm above the soil surface</tissue>
    </source>
</reference>
<accession>A0A0A9B2G1</accession>
<sequence length="47" mass="5518">MYHVYEATGDSYHVAKFLFPISLMSSLLQLPWHVMNNRCISHDSSYQ</sequence>
<proteinExistence type="predicted"/>
<evidence type="ECO:0000313" key="1">
    <source>
        <dbReference type="EMBL" id="JAD57546.1"/>
    </source>
</evidence>
<dbReference type="EMBL" id="GBRH01240349">
    <property type="protein sequence ID" value="JAD57546.1"/>
    <property type="molecule type" value="Transcribed_RNA"/>
</dbReference>
<dbReference type="AlphaFoldDB" id="A0A0A9B2G1"/>
<organism evidence="1">
    <name type="scientific">Arundo donax</name>
    <name type="common">Giant reed</name>
    <name type="synonym">Donax arundinaceus</name>
    <dbReference type="NCBI Taxonomy" id="35708"/>
    <lineage>
        <taxon>Eukaryota</taxon>
        <taxon>Viridiplantae</taxon>
        <taxon>Streptophyta</taxon>
        <taxon>Embryophyta</taxon>
        <taxon>Tracheophyta</taxon>
        <taxon>Spermatophyta</taxon>
        <taxon>Magnoliopsida</taxon>
        <taxon>Liliopsida</taxon>
        <taxon>Poales</taxon>
        <taxon>Poaceae</taxon>
        <taxon>PACMAD clade</taxon>
        <taxon>Arundinoideae</taxon>
        <taxon>Arundineae</taxon>
        <taxon>Arundo</taxon>
    </lineage>
</organism>
<protein>
    <submittedName>
        <fullName evidence="1">Uncharacterized protein</fullName>
    </submittedName>
</protein>
<name>A0A0A9B2G1_ARUDO</name>